<protein>
    <submittedName>
        <fullName evidence="2">Protein transport protein SEC31-like</fullName>
    </submittedName>
</protein>
<feature type="region of interest" description="Disordered" evidence="1">
    <location>
        <begin position="1"/>
        <end position="29"/>
    </location>
</feature>
<dbReference type="KEGG" id="ccan:109680149"/>
<feature type="compositionally biased region" description="Low complexity" evidence="1">
    <location>
        <begin position="11"/>
        <end position="29"/>
    </location>
</feature>
<name>A0A8B7TUG3_CASCN</name>
<reference evidence="2" key="1">
    <citation type="submission" date="2025-08" db="UniProtKB">
        <authorList>
            <consortium name="RefSeq"/>
        </authorList>
    </citation>
    <scope>IDENTIFICATION</scope>
    <source>
        <tissue evidence="2">Leukocyte</tissue>
    </source>
</reference>
<proteinExistence type="predicted"/>
<feature type="region of interest" description="Disordered" evidence="1">
    <location>
        <begin position="221"/>
        <end position="285"/>
    </location>
</feature>
<feature type="compositionally biased region" description="Gly residues" evidence="1">
    <location>
        <begin position="45"/>
        <end position="54"/>
    </location>
</feature>
<evidence type="ECO:0000313" key="2">
    <source>
        <dbReference type="RefSeq" id="XP_020010691.1"/>
    </source>
</evidence>
<feature type="compositionally biased region" description="Low complexity" evidence="1">
    <location>
        <begin position="78"/>
        <end position="102"/>
    </location>
</feature>
<gene>
    <name evidence="2" type="primary">LOC109680149</name>
</gene>
<dbReference type="AlphaFoldDB" id="A0A8B7TUG3"/>
<organism evidence="2">
    <name type="scientific">Castor canadensis</name>
    <name type="common">American beaver</name>
    <dbReference type="NCBI Taxonomy" id="51338"/>
    <lineage>
        <taxon>Eukaryota</taxon>
        <taxon>Metazoa</taxon>
        <taxon>Chordata</taxon>
        <taxon>Craniata</taxon>
        <taxon>Vertebrata</taxon>
        <taxon>Euteleostomi</taxon>
        <taxon>Mammalia</taxon>
        <taxon>Eutheria</taxon>
        <taxon>Euarchontoglires</taxon>
        <taxon>Glires</taxon>
        <taxon>Rodentia</taxon>
        <taxon>Castorimorpha</taxon>
        <taxon>Castoridae</taxon>
        <taxon>Castor</taxon>
    </lineage>
</organism>
<accession>A0A8B7TUG3</accession>
<feature type="compositionally biased region" description="Polar residues" evidence="1">
    <location>
        <begin position="259"/>
        <end position="271"/>
    </location>
</feature>
<evidence type="ECO:0000256" key="1">
    <source>
        <dbReference type="SAM" id="MobiDB-lite"/>
    </source>
</evidence>
<dbReference type="RefSeq" id="XP_020010691.1">
    <property type="nucleotide sequence ID" value="XM_020155102.1"/>
</dbReference>
<feature type="region of interest" description="Disordered" evidence="1">
    <location>
        <begin position="44"/>
        <end position="137"/>
    </location>
</feature>
<sequence length="316" mass="32804">MGAPRPACTKPRPASRVPAAAAAAASGRRARPLLLAARRAHRPRCGGGVLGGFLQGRRSEAQVSSGGTWGRKTRPDTRAAAGAKNNRAAATPTEPRARPTLASRAPSGSALRTPQRGGHEDTTPASVPGSPRLPRAEPGHVFLRVTTEARGSPWAVCHATPGATPLSHTPRPPRNLTPRLSPPELGAAPYRLPLTHGGPPSRLQSPWLGIRPLGPRCPADGSCRSVVDNTPPPTAAPAAAATANHPPGARGPSPVPQPRTRNSCLSGQPQQRPGGRSPLGFPAGSDPFHILEPVPLRSLGSRTALCNWLPGCWGRR</sequence>
<feature type="region of interest" description="Disordered" evidence="1">
    <location>
        <begin position="160"/>
        <end position="188"/>
    </location>
</feature>